<keyword evidence="5" id="KW-1185">Reference proteome</keyword>
<dbReference type="RefSeq" id="WP_121973697.1">
    <property type="nucleotide sequence ID" value="NZ_OOGT01000046.1"/>
</dbReference>
<evidence type="ECO:0000256" key="2">
    <source>
        <dbReference type="ARBA" id="ARBA00023163"/>
    </source>
</evidence>
<dbReference type="Proteomes" id="UP000245974">
    <property type="component" value="Unassembled WGS sequence"/>
</dbReference>
<gene>
    <name evidence="4" type="ORF">KPC_1380</name>
</gene>
<dbReference type="EMBL" id="OOGT01000046">
    <property type="protein sequence ID" value="SPL70202.1"/>
    <property type="molecule type" value="Genomic_DNA"/>
</dbReference>
<reference evidence="5" key="1">
    <citation type="submission" date="2018-03" db="EMBL/GenBank/DDBJ databases">
        <authorList>
            <person name="Blom J."/>
        </authorList>
    </citation>
    <scope>NUCLEOTIDE SEQUENCE [LARGE SCALE GENOMIC DNA]</scope>
    <source>
        <strain evidence="5">KPC-SM-21</strain>
    </source>
</reference>
<dbReference type="PANTHER" id="PTHR47893">
    <property type="entry name" value="REGULATORY PROTEIN PCHR"/>
    <property type="match status" value="1"/>
</dbReference>
<dbReference type="GO" id="GO:0043565">
    <property type="term" value="F:sequence-specific DNA binding"/>
    <property type="evidence" value="ECO:0007669"/>
    <property type="project" value="InterPro"/>
</dbReference>
<evidence type="ECO:0000313" key="4">
    <source>
        <dbReference type="EMBL" id="SPL70202.1"/>
    </source>
</evidence>
<dbReference type="SUPFAM" id="SSF46689">
    <property type="entry name" value="Homeodomain-like"/>
    <property type="match status" value="1"/>
</dbReference>
<protein>
    <submittedName>
        <fullName evidence="4">Transcriptional regulator EutR</fullName>
    </submittedName>
</protein>
<sequence>MLQDSLIQDCRGGYIPQAHKNTSIDWDEIKNWSDQVYMPYNAQPVGKGLLPNSSMHSVSVADMIVTRFKYGIPVYLDQWNQDKGHIILLTTIEGHGNHAISPNNWQTTNIGESFIVDCSQTDDYAVHFDPQHLQLNLTIPHDVLARLVVANFGHEAPIHMWQFKTFFGGSDSSWLSLLTYLSKSISEIPLAQLKKKAGEHLQQMIGLHILNEWSIRANIDLNQKTWITPKFIERAEQYMRENLRYSPTIAEIAQAIGISIRSLSSGFKKYRQSSPAQVMRNMRMTLVRQELLEASPEQTVTEIALVCGYLNLGDFARNYYQIYNELPSQTLKNRY</sequence>
<dbReference type="OrthoDB" id="9023142at2"/>
<dbReference type="FunCoup" id="A0A2U3MXN7">
    <property type="interactions" value="2"/>
</dbReference>
<keyword evidence="1" id="KW-0805">Transcription regulation</keyword>
<dbReference type="PROSITE" id="PS01124">
    <property type="entry name" value="HTH_ARAC_FAMILY_2"/>
    <property type="match status" value="1"/>
</dbReference>
<feature type="domain" description="HTH araC/xylS-type" evidence="3">
    <location>
        <begin position="233"/>
        <end position="333"/>
    </location>
</feature>
<dbReference type="Gene3D" id="1.10.10.60">
    <property type="entry name" value="Homeodomain-like"/>
    <property type="match status" value="1"/>
</dbReference>
<dbReference type="InParanoid" id="A0A2U3MXN7"/>
<dbReference type="AlphaFoldDB" id="A0A2U3MXN7"/>
<keyword evidence="2" id="KW-0804">Transcription</keyword>
<dbReference type="InterPro" id="IPR053142">
    <property type="entry name" value="PchR_regulatory_protein"/>
</dbReference>
<dbReference type="SMART" id="SM00342">
    <property type="entry name" value="HTH_ARAC"/>
    <property type="match status" value="1"/>
</dbReference>
<organism evidence="4 5">
    <name type="scientific">Acinetobacter stercoris</name>
    <dbReference type="NCBI Taxonomy" id="2126983"/>
    <lineage>
        <taxon>Bacteria</taxon>
        <taxon>Pseudomonadati</taxon>
        <taxon>Pseudomonadota</taxon>
        <taxon>Gammaproteobacteria</taxon>
        <taxon>Moraxellales</taxon>
        <taxon>Moraxellaceae</taxon>
        <taxon>Acinetobacter</taxon>
    </lineage>
</organism>
<dbReference type="InterPro" id="IPR009057">
    <property type="entry name" value="Homeodomain-like_sf"/>
</dbReference>
<evidence type="ECO:0000259" key="3">
    <source>
        <dbReference type="PROSITE" id="PS01124"/>
    </source>
</evidence>
<proteinExistence type="predicted"/>
<accession>A0A2U3MXN7</accession>
<evidence type="ECO:0000256" key="1">
    <source>
        <dbReference type="ARBA" id="ARBA00023015"/>
    </source>
</evidence>
<dbReference type="InterPro" id="IPR018060">
    <property type="entry name" value="HTH_AraC"/>
</dbReference>
<dbReference type="PANTHER" id="PTHR47893:SF1">
    <property type="entry name" value="REGULATORY PROTEIN PCHR"/>
    <property type="match status" value="1"/>
</dbReference>
<evidence type="ECO:0000313" key="5">
    <source>
        <dbReference type="Proteomes" id="UP000245974"/>
    </source>
</evidence>
<dbReference type="Pfam" id="PF12833">
    <property type="entry name" value="HTH_18"/>
    <property type="match status" value="1"/>
</dbReference>
<dbReference type="GO" id="GO:0003700">
    <property type="term" value="F:DNA-binding transcription factor activity"/>
    <property type="evidence" value="ECO:0007669"/>
    <property type="project" value="InterPro"/>
</dbReference>
<name>A0A2U3MXN7_9GAMM</name>